<reference evidence="1 2" key="1">
    <citation type="submission" date="2017-04" db="EMBL/GenBank/DDBJ databases">
        <title>Novel microbial lineages endemic to geothermal iron-oxide mats fill important gaps in the evolutionary history of Archaea.</title>
        <authorList>
            <person name="Jay Z.J."/>
            <person name="Beam J.P."/>
            <person name="Dlakic M."/>
            <person name="Rusch D.B."/>
            <person name="Kozubal M.A."/>
            <person name="Inskeep W.P."/>
        </authorList>
    </citation>
    <scope>NUCLEOTIDE SEQUENCE [LARGE SCALE GENOMIC DNA]</scope>
    <source>
        <strain evidence="1">OSP_D</strain>
    </source>
</reference>
<gene>
    <name evidence="1" type="ORF">B9Q03_08040</name>
</gene>
<dbReference type="EMBL" id="NEXE01000084">
    <property type="protein sequence ID" value="PSN89840.1"/>
    <property type="molecule type" value="Genomic_DNA"/>
</dbReference>
<dbReference type="InterPro" id="IPR017576">
    <property type="entry name" value="CRISPR-assoc_prot_Csc1"/>
</dbReference>
<name>A0A2R6ATZ5_9ARCH</name>
<comment type="caution">
    <text evidence="1">The sequence shown here is derived from an EMBL/GenBank/DDBJ whole genome shotgun (WGS) entry which is preliminary data.</text>
</comment>
<sequence length="289" mass="32632">MHKLCKRPTTHCGVCRQSFHRLPQIRRPGRRESETNFDVRRKHLSASGKTVGEVHIYKCTLVAHDYLFFTTKGFRETSPSTYIGNYALIYAINRHIQTIQRNASGNKPFYEEDMGKVTLYATPATPSKTNIVRLGAETIRWTNQAIIYFTYNSVNTLSQTTEVTAENLPQIGKKAKHPPLNSFEFFVIGGEPSGIVRLGKKQVPCRIYSKRLSLESIGDGVFKPSHPVNPLDLESFKPANIQSGEIVLQTPPLLVNSAIRGKHYICRDGYTEYFIAKPDARKYASVNLP</sequence>
<dbReference type="Proteomes" id="UP000240322">
    <property type="component" value="Unassembled WGS sequence"/>
</dbReference>
<dbReference type="NCBIfam" id="TIGR03159">
    <property type="entry name" value="cas_Csc1"/>
    <property type="match status" value="1"/>
</dbReference>
<evidence type="ECO:0000313" key="1">
    <source>
        <dbReference type="EMBL" id="PSN89840.1"/>
    </source>
</evidence>
<dbReference type="Pfam" id="PF26241">
    <property type="entry name" value="Cas_Csc1"/>
    <property type="match status" value="1"/>
</dbReference>
<proteinExistence type="predicted"/>
<organism evidence="1 2">
    <name type="scientific">Candidatus Marsarchaeota G2 archaeon OSP_D</name>
    <dbReference type="NCBI Taxonomy" id="1978157"/>
    <lineage>
        <taxon>Archaea</taxon>
        <taxon>Candidatus Marsarchaeota</taxon>
        <taxon>Candidatus Marsarchaeota group 2</taxon>
    </lineage>
</organism>
<dbReference type="AlphaFoldDB" id="A0A2R6ATZ5"/>
<evidence type="ECO:0000313" key="2">
    <source>
        <dbReference type="Proteomes" id="UP000240322"/>
    </source>
</evidence>
<accession>A0A2R6ATZ5</accession>
<protein>
    <submittedName>
        <fullName evidence="1">Type I-D CRISPR-associated protein Cas5/Csc1</fullName>
    </submittedName>
</protein>